<gene>
    <name evidence="1" type="ORF">PYCCODRAFT_405865</name>
</gene>
<protein>
    <submittedName>
        <fullName evidence="1">Uncharacterized protein</fullName>
    </submittedName>
</protein>
<accession>A0A1Y2IP71</accession>
<dbReference type="AlphaFoldDB" id="A0A1Y2IP71"/>
<name>A0A1Y2IP71_TRAC3</name>
<evidence type="ECO:0000313" key="2">
    <source>
        <dbReference type="Proteomes" id="UP000193067"/>
    </source>
</evidence>
<reference evidence="1 2" key="1">
    <citation type="journal article" date="2015" name="Biotechnol. Biofuels">
        <title>Enhanced degradation of softwood versus hardwood by the white-rot fungus Pycnoporus coccineus.</title>
        <authorList>
            <person name="Couturier M."/>
            <person name="Navarro D."/>
            <person name="Chevret D."/>
            <person name="Henrissat B."/>
            <person name="Piumi F."/>
            <person name="Ruiz-Duenas F.J."/>
            <person name="Martinez A.T."/>
            <person name="Grigoriev I.V."/>
            <person name="Riley R."/>
            <person name="Lipzen A."/>
            <person name="Berrin J.G."/>
            <person name="Master E.R."/>
            <person name="Rosso M.N."/>
        </authorList>
    </citation>
    <scope>NUCLEOTIDE SEQUENCE [LARGE SCALE GENOMIC DNA]</scope>
    <source>
        <strain evidence="1 2">BRFM310</strain>
    </source>
</reference>
<sequence>MTRISGTVLLSLPTRGVLSGGVSVAMSDSFLRRAKLGCLRDALTEIRSRFCSGKVRTILAMARMGQCSRSSRRHFRMAVSCVRREVAVEMTRRRIWRGGAYFVHDTCSSARGCNTQEGGASNKSCYAHSEQGPATIQVRAILGLRCTMRCPLTPLVGVQADGWAAGRGGGNLSGGSTVEQESSEWRG</sequence>
<keyword evidence="2" id="KW-1185">Reference proteome</keyword>
<evidence type="ECO:0000313" key="1">
    <source>
        <dbReference type="EMBL" id="OSD02473.1"/>
    </source>
</evidence>
<proteinExistence type="predicted"/>
<organism evidence="1 2">
    <name type="scientific">Trametes coccinea (strain BRFM310)</name>
    <name type="common">Pycnoporus coccineus</name>
    <dbReference type="NCBI Taxonomy" id="1353009"/>
    <lineage>
        <taxon>Eukaryota</taxon>
        <taxon>Fungi</taxon>
        <taxon>Dikarya</taxon>
        <taxon>Basidiomycota</taxon>
        <taxon>Agaricomycotina</taxon>
        <taxon>Agaricomycetes</taxon>
        <taxon>Polyporales</taxon>
        <taxon>Polyporaceae</taxon>
        <taxon>Trametes</taxon>
    </lineage>
</organism>
<dbReference type="EMBL" id="KZ084105">
    <property type="protein sequence ID" value="OSD02473.1"/>
    <property type="molecule type" value="Genomic_DNA"/>
</dbReference>
<dbReference type="Proteomes" id="UP000193067">
    <property type="component" value="Unassembled WGS sequence"/>
</dbReference>